<keyword evidence="9 13" id="KW-0805">Transcription regulation</keyword>
<evidence type="ECO:0000256" key="13">
    <source>
        <dbReference type="RuleBase" id="RU364037"/>
    </source>
</evidence>
<dbReference type="eggNOG" id="COG0735">
    <property type="taxonomic scope" value="Bacteria"/>
</dbReference>
<dbReference type="KEGG" id="paca:ID47_08775"/>
<dbReference type="Gene3D" id="1.10.10.10">
    <property type="entry name" value="Winged helix-like DNA-binding domain superfamily/Winged helix DNA-binding domain"/>
    <property type="match status" value="1"/>
</dbReference>
<keyword evidence="7 12" id="KW-0479">Metal-binding</keyword>
<keyword evidence="11 13" id="KW-0804">Transcription</keyword>
<dbReference type="Proteomes" id="UP000028926">
    <property type="component" value="Chromosome"/>
</dbReference>
<sequence length="150" mass="17593">MSHQGQSRVEQLCFKKGLRMTDQRRVVARVLSESTDHPDVEQLFRRCQMLDANISLATVYRTVRLMEKAGILERHEFKDGRSRYEEISDHPHYHLIDIQSGHVIEFHSPGIEALQRQIAAKYGYELVDQRLELYAIPLKKRKNNDAKTVY</sequence>
<keyword evidence="5 13" id="KW-0963">Cytoplasm</keyword>
<evidence type="ECO:0000256" key="9">
    <source>
        <dbReference type="ARBA" id="ARBA00023015"/>
    </source>
</evidence>
<dbReference type="RefSeq" id="WP_038465517.1">
    <property type="nucleotide sequence ID" value="NZ_CP008941.1"/>
</dbReference>
<dbReference type="GO" id="GO:0003700">
    <property type="term" value="F:DNA-binding transcription factor activity"/>
    <property type="evidence" value="ECO:0007669"/>
    <property type="project" value="UniProtKB-UniRule"/>
</dbReference>
<evidence type="ECO:0000256" key="3">
    <source>
        <dbReference type="ARBA" id="ARBA00011738"/>
    </source>
</evidence>
<name>A0A077AWI1_9PROT</name>
<evidence type="ECO:0000256" key="10">
    <source>
        <dbReference type="ARBA" id="ARBA00023125"/>
    </source>
</evidence>
<comment type="similarity">
    <text evidence="2 13">Belongs to the Fur family.</text>
</comment>
<evidence type="ECO:0000256" key="8">
    <source>
        <dbReference type="ARBA" id="ARBA00022833"/>
    </source>
</evidence>
<keyword evidence="12 13" id="KW-0408">Iron</keyword>
<comment type="subunit">
    <text evidence="3 13">Homodimer.</text>
</comment>
<organism evidence="14 15">
    <name type="scientific">Candidatus Odyssella acanthamoebae</name>
    <dbReference type="NCBI Taxonomy" id="91604"/>
    <lineage>
        <taxon>Bacteria</taxon>
        <taxon>Pseudomonadati</taxon>
        <taxon>Pseudomonadota</taxon>
        <taxon>Alphaproteobacteria</taxon>
        <taxon>Holosporales</taxon>
        <taxon>Candidatus Paracaedibacteraceae</taxon>
        <taxon>Candidatus Odyssella</taxon>
    </lineage>
</organism>
<dbReference type="SUPFAM" id="SSF46785">
    <property type="entry name" value="Winged helix' DNA-binding domain"/>
    <property type="match status" value="1"/>
</dbReference>
<gene>
    <name evidence="13" type="primary">fur</name>
    <name evidence="14" type="ORF">ID47_08775</name>
</gene>
<dbReference type="EMBL" id="CP008941">
    <property type="protein sequence ID" value="AIK96801.1"/>
    <property type="molecule type" value="Genomic_DNA"/>
</dbReference>
<evidence type="ECO:0000256" key="12">
    <source>
        <dbReference type="PIRSR" id="PIRSR602481-2"/>
    </source>
</evidence>
<evidence type="ECO:0000256" key="5">
    <source>
        <dbReference type="ARBA" id="ARBA00022490"/>
    </source>
</evidence>
<dbReference type="GO" id="GO:0045892">
    <property type="term" value="P:negative regulation of DNA-templated transcription"/>
    <property type="evidence" value="ECO:0007669"/>
    <property type="project" value="TreeGrafter"/>
</dbReference>
<comment type="subcellular location">
    <subcellularLocation>
        <location evidence="1 13">Cytoplasm</location>
    </subcellularLocation>
</comment>
<evidence type="ECO:0000256" key="11">
    <source>
        <dbReference type="ARBA" id="ARBA00023163"/>
    </source>
</evidence>
<dbReference type="Pfam" id="PF01475">
    <property type="entry name" value="FUR"/>
    <property type="match status" value="1"/>
</dbReference>
<feature type="binding site" evidence="12">
    <location>
        <position position="112"/>
    </location>
    <ligand>
        <name>Fe cation</name>
        <dbReference type="ChEBI" id="CHEBI:24875"/>
    </ligand>
</feature>
<dbReference type="CDD" id="cd07153">
    <property type="entry name" value="Fur_like"/>
    <property type="match status" value="1"/>
</dbReference>
<evidence type="ECO:0000256" key="1">
    <source>
        <dbReference type="ARBA" id="ARBA00004496"/>
    </source>
</evidence>
<keyword evidence="10 13" id="KW-0238">DNA-binding</keyword>
<evidence type="ECO:0000256" key="6">
    <source>
        <dbReference type="ARBA" id="ARBA00022491"/>
    </source>
</evidence>
<dbReference type="InterPro" id="IPR002481">
    <property type="entry name" value="FUR"/>
</dbReference>
<dbReference type="OrthoDB" id="8659436at2"/>
<dbReference type="PANTHER" id="PTHR33202:SF2">
    <property type="entry name" value="FERRIC UPTAKE REGULATION PROTEIN"/>
    <property type="match status" value="1"/>
</dbReference>
<dbReference type="AlphaFoldDB" id="A0A077AWI1"/>
<dbReference type="InterPro" id="IPR036390">
    <property type="entry name" value="WH_DNA-bd_sf"/>
</dbReference>
<evidence type="ECO:0000313" key="15">
    <source>
        <dbReference type="Proteomes" id="UP000028926"/>
    </source>
</evidence>
<dbReference type="GO" id="GO:0000976">
    <property type="term" value="F:transcription cis-regulatory region binding"/>
    <property type="evidence" value="ECO:0007669"/>
    <property type="project" value="TreeGrafter"/>
</dbReference>
<dbReference type="GO" id="GO:0008270">
    <property type="term" value="F:zinc ion binding"/>
    <property type="evidence" value="ECO:0007669"/>
    <property type="project" value="TreeGrafter"/>
</dbReference>
<dbReference type="FunFam" id="1.10.10.10:FF:000051">
    <property type="entry name" value="Fur family transcriptional regulator"/>
    <property type="match status" value="1"/>
</dbReference>
<comment type="cofactor">
    <cofactor evidence="12">
        <name>Mn(2+)</name>
        <dbReference type="ChEBI" id="CHEBI:29035"/>
    </cofactor>
    <cofactor evidence="12">
        <name>Fe(2+)</name>
        <dbReference type="ChEBI" id="CHEBI:29033"/>
    </cofactor>
    <text evidence="12">Binds 1 Mn(2+) or Fe(2+) ion per subunit.</text>
</comment>
<evidence type="ECO:0000256" key="2">
    <source>
        <dbReference type="ARBA" id="ARBA00007957"/>
    </source>
</evidence>
<dbReference type="HOGENOM" id="CLU_096072_3_2_5"/>
<dbReference type="PANTHER" id="PTHR33202">
    <property type="entry name" value="ZINC UPTAKE REGULATION PROTEIN"/>
    <property type="match status" value="1"/>
</dbReference>
<dbReference type="STRING" id="91604.ID47_08775"/>
<protein>
    <recommendedName>
        <fullName evidence="4 13">Ferric uptake regulation protein</fullName>
    </recommendedName>
</protein>
<dbReference type="GO" id="GO:1900376">
    <property type="term" value="P:regulation of secondary metabolite biosynthetic process"/>
    <property type="evidence" value="ECO:0007669"/>
    <property type="project" value="TreeGrafter"/>
</dbReference>
<keyword evidence="15" id="KW-1185">Reference proteome</keyword>
<keyword evidence="6 13" id="KW-0678">Repressor</keyword>
<dbReference type="Gene3D" id="3.30.1490.190">
    <property type="match status" value="1"/>
</dbReference>
<dbReference type="InterPro" id="IPR036388">
    <property type="entry name" value="WH-like_DNA-bd_sf"/>
</dbReference>
<accession>A0A077AWI1</accession>
<evidence type="ECO:0000256" key="7">
    <source>
        <dbReference type="ARBA" id="ARBA00022723"/>
    </source>
</evidence>
<dbReference type="GO" id="GO:0005829">
    <property type="term" value="C:cytosol"/>
    <property type="evidence" value="ECO:0007669"/>
    <property type="project" value="TreeGrafter"/>
</dbReference>
<dbReference type="InterPro" id="IPR043135">
    <property type="entry name" value="Fur_C"/>
</dbReference>
<reference evidence="14 15" key="1">
    <citation type="submission" date="2014-07" db="EMBL/GenBank/DDBJ databases">
        <title>Comparative genomic insights into amoeba endosymbionts belonging to the families of Holosporaceae and Candidatus Midichloriaceae within Rickettsiales.</title>
        <authorList>
            <person name="Wang Z."/>
            <person name="Wu M."/>
        </authorList>
    </citation>
    <scope>NUCLEOTIDE SEQUENCE [LARGE SCALE GENOMIC DNA]</scope>
    <source>
        <strain evidence="14">PRA3</strain>
    </source>
</reference>
<proteinExistence type="inferred from homology"/>
<evidence type="ECO:0000313" key="14">
    <source>
        <dbReference type="EMBL" id="AIK96801.1"/>
    </source>
</evidence>
<evidence type="ECO:0000256" key="4">
    <source>
        <dbReference type="ARBA" id="ARBA00020910"/>
    </source>
</evidence>
<keyword evidence="8 13" id="KW-0862">Zinc</keyword>